<protein>
    <submittedName>
        <fullName evidence="20">TonB-dependent receptor</fullName>
    </submittedName>
</protein>
<dbReference type="InterPro" id="IPR037066">
    <property type="entry name" value="Plug_dom_sf"/>
</dbReference>
<dbReference type="Pfam" id="PF00593">
    <property type="entry name" value="TonB_dep_Rec_b-barrel"/>
    <property type="match status" value="1"/>
</dbReference>
<dbReference type="InterPro" id="IPR012910">
    <property type="entry name" value="Plug_dom"/>
</dbReference>
<dbReference type="Gene3D" id="2.170.130.10">
    <property type="entry name" value="TonB-dependent receptor, plug domain"/>
    <property type="match status" value="1"/>
</dbReference>
<dbReference type="Pfam" id="PF07715">
    <property type="entry name" value="Plug"/>
    <property type="match status" value="1"/>
</dbReference>
<evidence type="ECO:0000256" key="10">
    <source>
        <dbReference type="ARBA" id="ARBA00023077"/>
    </source>
</evidence>
<dbReference type="EMBL" id="CP104562">
    <property type="protein sequence ID" value="UXH78686.1"/>
    <property type="molecule type" value="Genomic_DNA"/>
</dbReference>
<evidence type="ECO:0000256" key="17">
    <source>
        <dbReference type="SAM" id="SignalP"/>
    </source>
</evidence>
<comment type="subcellular location">
    <subcellularLocation>
        <location evidence="1 14">Cell outer membrane</location>
        <topology evidence="1 14">Multi-pass membrane protein</topology>
    </subcellularLocation>
</comment>
<keyword evidence="7 17" id="KW-0732">Signal</keyword>
<evidence type="ECO:0000313" key="20">
    <source>
        <dbReference type="EMBL" id="UXH78686.1"/>
    </source>
</evidence>
<feature type="region of interest" description="Disordered" evidence="16">
    <location>
        <begin position="163"/>
        <end position="188"/>
    </location>
</feature>
<dbReference type="InterPro" id="IPR036942">
    <property type="entry name" value="Beta-barrel_TonB_sf"/>
</dbReference>
<name>A0ABY6AZU5_9BURK</name>
<dbReference type="PANTHER" id="PTHR32552">
    <property type="entry name" value="FERRICHROME IRON RECEPTOR-RELATED"/>
    <property type="match status" value="1"/>
</dbReference>
<evidence type="ECO:0000256" key="3">
    <source>
        <dbReference type="ARBA" id="ARBA00022448"/>
    </source>
</evidence>
<keyword evidence="6 14" id="KW-0812">Transmembrane</keyword>
<keyword evidence="9" id="KW-0406">Ion transport</keyword>
<evidence type="ECO:0000256" key="5">
    <source>
        <dbReference type="ARBA" id="ARBA00022496"/>
    </source>
</evidence>
<evidence type="ECO:0000256" key="2">
    <source>
        <dbReference type="ARBA" id="ARBA00009810"/>
    </source>
</evidence>
<keyword evidence="10 15" id="KW-0798">TonB box</keyword>
<evidence type="ECO:0000256" key="12">
    <source>
        <dbReference type="ARBA" id="ARBA00023170"/>
    </source>
</evidence>
<keyword evidence="4 14" id="KW-1134">Transmembrane beta strand</keyword>
<evidence type="ECO:0000256" key="4">
    <source>
        <dbReference type="ARBA" id="ARBA00022452"/>
    </source>
</evidence>
<feature type="domain" description="TonB-dependent receptor-like beta-barrel" evidence="18">
    <location>
        <begin position="283"/>
        <end position="770"/>
    </location>
</feature>
<keyword evidence="21" id="KW-1185">Reference proteome</keyword>
<evidence type="ECO:0000256" key="6">
    <source>
        <dbReference type="ARBA" id="ARBA00022692"/>
    </source>
</evidence>
<reference evidence="20" key="1">
    <citation type="submission" date="2022-10" db="EMBL/GenBank/DDBJ databases">
        <title>Characterization and whole genome sequencing of a new Roseateles species, isolated from fresh water.</title>
        <authorList>
            <person name="Guliayeva D.Y."/>
            <person name="Akhremchuk A.E."/>
            <person name="Sikolenko M.A."/>
            <person name="Valentovich L.N."/>
            <person name="Sidarenka A.V."/>
        </authorList>
    </citation>
    <scope>NUCLEOTIDE SEQUENCE</scope>
    <source>
        <strain evidence="20">BIM B-1768</strain>
    </source>
</reference>
<feature type="chain" id="PRO_5046525955" evidence="17">
    <location>
        <begin position="30"/>
        <end position="814"/>
    </location>
</feature>
<comment type="similarity">
    <text evidence="2 14 15">Belongs to the TonB-dependent receptor family.</text>
</comment>
<dbReference type="Proteomes" id="UP001064933">
    <property type="component" value="Chromosome"/>
</dbReference>
<evidence type="ECO:0000256" key="16">
    <source>
        <dbReference type="SAM" id="MobiDB-lite"/>
    </source>
</evidence>
<evidence type="ECO:0000259" key="19">
    <source>
        <dbReference type="Pfam" id="PF07715"/>
    </source>
</evidence>
<evidence type="ECO:0000256" key="7">
    <source>
        <dbReference type="ARBA" id="ARBA00022729"/>
    </source>
</evidence>
<keyword evidence="11 14" id="KW-0472">Membrane</keyword>
<keyword evidence="5" id="KW-0410">Iron transport</keyword>
<keyword evidence="13 14" id="KW-0998">Cell outer membrane</keyword>
<evidence type="ECO:0000256" key="8">
    <source>
        <dbReference type="ARBA" id="ARBA00023004"/>
    </source>
</evidence>
<dbReference type="RefSeq" id="WP_261758517.1">
    <property type="nucleotide sequence ID" value="NZ_CP104562.2"/>
</dbReference>
<evidence type="ECO:0000256" key="9">
    <source>
        <dbReference type="ARBA" id="ARBA00023065"/>
    </source>
</evidence>
<evidence type="ECO:0000256" key="15">
    <source>
        <dbReference type="RuleBase" id="RU003357"/>
    </source>
</evidence>
<feature type="domain" description="TonB-dependent receptor plug" evidence="19">
    <location>
        <begin position="73"/>
        <end position="148"/>
    </location>
</feature>
<keyword evidence="12 20" id="KW-0675">Receptor</keyword>
<keyword evidence="8" id="KW-0408">Iron</keyword>
<proteinExistence type="inferred from homology"/>
<evidence type="ECO:0000256" key="1">
    <source>
        <dbReference type="ARBA" id="ARBA00004571"/>
    </source>
</evidence>
<evidence type="ECO:0000259" key="18">
    <source>
        <dbReference type="Pfam" id="PF00593"/>
    </source>
</evidence>
<feature type="signal peptide" evidence="17">
    <location>
        <begin position="1"/>
        <end position="29"/>
    </location>
</feature>
<dbReference type="SUPFAM" id="SSF56935">
    <property type="entry name" value="Porins"/>
    <property type="match status" value="1"/>
</dbReference>
<gene>
    <name evidence="20" type="ORF">N4261_01730</name>
</gene>
<accession>A0ABY6AZU5</accession>
<evidence type="ECO:0000256" key="14">
    <source>
        <dbReference type="PROSITE-ProRule" id="PRU01360"/>
    </source>
</evidence>
<dbReference type="PANTHER" id="PTHR32552:SF89">
    <property type="entry name" value="CATECHOLATE SIDEROPHORE RECEPTOR FIU"/>
    <property type="match status" value="1"/>
</dbReference>
<dbReference type="InterPro" id="IPR000531">
    <property type="entry name" value="Beta-barrel_TonB"/>
</dbReference>
<keyword evidence="3 14" id="KW-0813">Transport</keyword>
<sequence length="814" mass="88481">MSQKKSWSGFGKTALAAAAAMVVAMPAMAQEAKKADTSADEGAPRAKEDAVRLGTITIVGSGAKLGVGQMLNEDAAKARSTVTREATEKDRSTGNPFQAIALLPGVNTFNYDGTGLFGGGLTVRGFGADQMGFTVNGVPVNDSGNFAVYPQEYADQENLCTQSLTQGSPDSESPHAGATGGNITVNSCDPEDKRRVRVSQTLGELSLTRSFIRYDTGRFFDNKAKVFLSYSHSQADKWKGKGEAKKDHVDAAFRLDLDQDNVILGSVLYNRAINNNINSLSVAQLNQFGYNYDYSTTFPGHRPGVNGTAQNEGTGWAPSPAYYKLANNPFENAIVSVSGSFKLADKVQLKIQPYLWYGFGNGGVQQTTLSESAFMNKAAHTNNLRVDLNGDGDTLDTIIVGRASVTKTYRPGITTEITAQFGDHSVRAGVWYERARHRQTQPAVTVDNAGNLASVWLDSGNITRPDGTLYQGRDWYSVSTAYQAYITDNWTFADDRGLLTVGLRTPHVTRDVTNFANESFSYDYRIKKDYNELLPQLGLRFMLDASQQVFLNVAKNFRAPPNYAYANSTSTTNVGLDANGQVKLLNELTPETAIMTDLGYRYQSRAISLSATLFNSDYKNRQATAFDPVNNVSSNINAGRVNNRGLELELGTGVFKGFSAYGSFTAQKSKSKDDLTVGRAATGTTTGVTLPTSGKDYVLTPKTMIGMSVQYEYGTFYGRLKVKRTGTQYATLINDEQVPAYWVADFDAGYNFGKVSYADNVVLRFNVSNIGNARYRNPTGSNTNAAAFNGSRSNTIFYYLGAPRFASVSLSADF</sequence>
<dbReference type="Gene3D" id="2.40.170.20">
    <property type="entry name" value="TonB-dependent receptor, beta-barrel domain"/>
    <property type="match status" value="1"/>
</dbReference>
<dbReference type="PROSITE" id="PS52016">
    <property type="entry name" value="TONB_DEPENDENT_REC_3"/>
    <property type="match status" value="1"/>
</dbReference>
<evidence type="ECO:0000256" key="13">
    <source>
        <dbReference type="ARBA" id="ARBA00023237"/>
    </source>
</evidence>
<evidence type="ECO:0000256" key="11">
    <source>
        <dbReference type="ARBA" id="ARBA00023136"/>
    </source>
</evidence>
<organism evidence="20 21">
    <name type="scientific">Roseateles amylovorans</name>
    <dbReference type="NCBI Taxonomy" id="2978473"/>
    <lineage>
        <taxon>Bacteria</taxon>
        <taxon>Pseudomonadati</taxon>
        <taxon>Pseudomonadota</taxon>
        <taxon>Betaproteobacteria</taxon>
        <taxon>Burkholderiales</taxon>
        <taxon>Sphaerotilaceae</taxon>
        <taxon>Roseateles</taxon>
    </lineage>
</organism>
<dbReference type="InterPro" id="IPR039426">
    <property type="entry name" value="TonB-dep_rcpt-like"/>
</dbReference>
<evidence type="ECO:0000313" key="21">
    <source>
        <dbReference type="Proteomes" id="UP001064933"/>
    </source>
</evidence>